<evidence type="ECO:0000256" key="4">
    <source>
        <dbReference type="ARBA" id="ARBA00023136"/>
    </source>
</evidence>
<comment type="subcellular location">
    <subcellularLocation>
        <location evidence="1">Cell membrane</location>
        <topology evidence="1">Multi-pass membrane protein</topology>
    </subcellularLocation>
</comment>
<feature type="domain" description="Major facilitator superfamily (MFS) profile" evidence="7">
    <location>
        <begin position="7"/>
        <end position="387"/>
    </location>
</feature>
<keyword evidence="2 6" id="KW-0812">Transmembrane</keyword>
<dbReference type="PANTHER" id="PTHR23523">
    <property type="match status" value="1"/>
</dbReference>
<dbReference type="Proteomes" id="UP000630097">
    <property type="component" value="Unassembled WGS sequence"/>
</dbReference>
<feature type="transmembrane region" description="Helical" evidence="6">
    <location>
        <begin position="43"/>
        <end position="65"/>
    </location>
</feature>
<dbReference type="InterPro" id="IPR011701">
    <property type="entry name" value="MFS"/>
</dbReference>
<dbReference type="InterPro" id="IPR036259">
    <property type="entry name" value="MFS_trans_sf"/>
</dbReference>
<dbReference type="CDD" id="cd17339">
    <property type="entry name" value="MFS_NIMT_CynX_like"/>
    <property type="match status" value="1"/>
</dbReference>
<feature type="transmembrane region" description="Helical" evidence="6">
    <location>
        <begin position="298"/>
        <end position="319"/>
    </location>
</feature>
<feature type="transmembrane region" description="Helical" evidence="6">
    <location>
        <begin position="361"/>
        <end position="382"/>
    </location>
</feature>
<name>A0A8J3PVY6_9ACTN</name>
<accession>A0A8J3PVY6</accession>
<dbReference type="PROSITE" id="PS50850">
    <property type="entry name" value="MFS"/>
    <property type="match status" value="1"/>
</dbReference>
<keyword evidence="9" id="KW-1185">Reference proteome</keyword>
<proteinExistence type="predicted"/>
<dbReference type="Pfam" id="PF07690">
    <property type="entry name" value="MFS_1"/>
    <property type="match status" value="1"/>
</dbReference>
<feature type="transmembrane region" description="Helical" evidence="6">
    <location>
        <begin position="275"/>
        <end position="292"/>
    </location>
</feature>
<organism evidence="8 9">
    <name type="scientific">Planotetraspora kaengkrachanensis</name>
    <dbReference type="NCBI Taxonomy" id="575193"/>
    <lineage>
        <taxon>Bacteria</taxon>
        <taxon>Bacillati</taxon>
        <taxon>Actinomycetota</taxon>
        <taxon>Actinomycetes</taxon>
        <taxon>Streptosporangiales</taxon>
        <taxon>Streptosporangiaceae</taxon>
        <taxon>Planotetraspora</taxon>
    </lineage>
</organism>
<keyword evidence="4 6" id="KW-0472">Membrane</keyword>
<evidence type="ECO:0000313" key="9">
    <source>
        <dbReference type="Proteomes" id="UP000630097"/>
    </source>
</evidence>
<feature type="transmembrane region" description="Helical" evidence="6">
    <location>
        <begin position="100"/>
        <end position="118"/>
    </location>
</feature>
<feature type="region of interest" description="Disordered" evidence="5">
    <location>
        <begin position="392"/>
        <end position="415"/>
    </location>
</feature>
<evidence type="ECO:0000259" key="7">
    <source>
        <dbReference type="PROSITE" id="PS50850"/>
    </source>
</evidence>
<dbReference type="PANTHER" id="PTHR23523:SF2">
    <property type="entry name" value="2-NITROIMIDAZOLE TRANSPORTER"/>
    <property type="match status" value="1"/>
</dbReference>
<dbReference type="SUPFAM" id="SSF103473">
    <property type="entry name" value="MFS general substrate transporter"/>
    <property type="match status" value="1"/>
</dbReference>
<evidence type="ECO:0000256" key="6">
    <source>
        <dbReference type="SAM" id="Phobius"/>
    </source>
</evidence>
<feature type="transmembrane region" description="Helical" evidence="6">
    <location>
        <begin position="159"/>
        <end position="180"/>
    </location>
</feature>
<feature type="transmembrane region" description="Helical" evidence="6">
    <location>
        <begin position="208"/>
        <end position="231"/>
    </location>
</feature>
<feature type="transmembrane region" description="Helical" evidence="6">
    <location>
        <begin position="77"/>
        <end position="94"/>
    </location>
</feature>
<dbReference type="Gene3D" id="1.20.1250.20">
    <property type="entry name" value="MFS general substrate transporter like domains"/>
    <property type="match status" value="1"/>
</dbReference>
<keyword evidence="3 6" id="KW-1133">Transmembrane helix</keyword>
<gene>
    <name evidence="8" type="ORF">Pka01_52080</name>
</gene>
<evidence type="ECO:0000256" key="1">
    <source>
        <dbReference type="ARBA" id="ARBA00004651"/>
    </source>
</evidence>
<evidence type="ECO:0000313" key="8">
    <source>
        <dbReference type="EMBL" id="GIG82081.1"/>
    </source>
</evidence>
<dbReference type="InterPro" id="IPR020846">
    <property type="entry name" value="MFS_dom"/>
</dbReference>
<dbReference type="InterPro" id="IPR052524">
    <property type="entry name" value="MFS_Cyanate_Porter"/>
</dbReference>
<comment type="caution">
    <text evidence="8">The sequence shown here is derived from an EMBL/GenBank/DDBJ whole genome shotgun (WGS) entry which is preliminary data.</text>
</comment>
<feature type="compositionally biased region" description="Low complexity" evidence="5">
    <location>
        <begin position="392"/>
        <end position="408"/>
    </location>
</feature>
<sequence>MLMGNRGRLLLVVGFVLAAWNLRPALAGVSPLLNEIMADLSLSPAAGGAITTVMVLCLGLLGPLAPALSTRLGLDRTLLVGLLILAVGVVVRSTGGLVGLYAGAALAGTAIAIMNIAMPGLVKQHFPSQVGLLTGVYVSCLVAGAAVASSVMVPLAGEYGWRTAAGSVAVLALVAALLWAPQAFRRPEGGGGRAGRGRYRTLLRSRTTWVVMSFMGLQSLTFYVVLAWLPTIFQDAGLPADEAGYMLGLTNLAQIAATLTVPIHAGRARSQVPHVTAAAVLTMVGYVGVLLAPTTLPWLWMIVLGIGQGASIALALLIITLRAPDPASVTALSAVAQSSGYTLAALGPVAFGLIHQATGGWTVPLLVGLAACAVQLGSGLFAGRPAPGDPAVPEVAGAAAPGAVTPSPGGSPGTG</sequence>
<feature type="transmembrane region" description="Helical" evidence="6">
    <location>
        <begin position="243"/>
        <end position="263"/>
    </location>
</feature>
<reference evidence="8 9" key="1">
    <citation type="submission" date="2021-01" db="EMBL/GenBank/DDBJ databases">
        <title>Whole genome shotgun sequence of Planotetraspora kaengkrachanensis NBRC 104272.</title>
        <authorList>
            <person name="Komaki H."/>
            <person name="Tamura T."/>
        </authorList>
    </citation>
    <scope>NUCLEOTIDE SEQUENCE [LARGE SCALE GENOMIC DNA]</scope>
    <source>
        <strain evidence="8 9">NBRC 104272</strain>
    </source>
</reference>
<evidence type="ECO:0000256" key="2">
    <source>
        <dbReference type="ARBA" id="ARBA00022692"/>
    </source>
</evidence>
<feature type="transmembrane region" description="Helical" evidence="6">
    <location>
        <begin position="130"/>
        <end position="153"/>
    </location>
</feature>
<evidence type="ECO:0000256" key="5">
    <source>
        <dbReference type="SAM" id="MobiDB-lite"/>
    </source>
</evidence>
<dbReference type="GO" id="GO:0022857">
    <property type="term" value="F:transmembrane transporter activity"/>
    <property type="evidence" value="ECO:0007669"/>
    <property type="project" value="InterPro"/>
</dbReference>
<feature type="transmembrane region" description="Helical" evidence="6">
    <location>
        <begin position="331"/>
        <end position="355"/>
    </location>
</feature>
<dbReference type="AlphaFoldDB" id="A0A8J3PVY6"/>
<protein>
    <submittedName>
        <fullName evidence="8">MFS transporter</fullName>
    </submittedName>
</protein>
<dbReference type="GO" id="GO:0005886">
    <property type="term" value="C:plasma membrane"/>
    <property type="evidence" value="ECO:0007669"/>
    <property type="project" value="UniProtKB-SubCell"/>
</dbReference>
<dbReference type="EMBL" id="BONV01000026">
    <property type="protein sequence ID" value="GIG82081.1"/>
    <property type="molecule type" value="Genomic_DNA"/>
</dbReference>
<evidence type="ECO:0000256" key="3">
    <source>
        <dbReference type="ARBA" id="ARBA00022989"/>
    </source>
</evidence>